<dbReference type="PANTHER" id="PTHR43861:SF1">
    <property type="entry name" value="TRANS-ACONITATE 2-METHYLTRANSFERASE"/>
    <property type="match status" value="1"/>
</dbReference>
<feature type="domain" description="Methyltransferase" evidence="1">
    <location>
        <begin position="46"/>
        <end position="153"/>
    </location>
</feature>
<dbReference type="Gene3D" id="3.40.50.150">
    <property type="entry name" value="Vaccinia Virus protein VP39"/>
    <property type="match status" value="1"/>
</dbReference>
<dbReference type="GO" id="GO:0008168">
    <property type="term" value="F:methyltransferase activity"/>
    <property type="evidence" value="ECO:0007669"/>
    <property type="project" value="UniProtKB-KW"/>
</dbReference>
<dbReference type="Proteomes" id="UP000198921">
    <property type="component" value="Unassembled WGS sequence"/>
</dbReference>
<keyword evidence="2" id="KW-0830">Ubiquinone</keyword>
<name>A0A1H3DN54_9ACTN</name>
<dbReference type="SUPFAM" id="SSF53335">
    <property type="entry name" value="S-adenosyl-L-methionine-dependent methyltransferases"/>
    <property type="match status" value="1"/>
</dbReference>
<dbReference type="Pfam" id="PF13847">
    <property type="entry name" value="Methyltransf_31"/>
    <property type="match status" value="1"/>
</dbReference>
<dbReference type="EMBL" id="FNOT01000002">
    <property type="protein sequence ID" value="SDX67933.1"/>
    <property type="molecule type" value="Genomic_DNA"/>
</dbReference>
<dbReference type="CDD" id="cd02440">
    <property type="entry name" value="AdoMet_MTases"/>
    <property type="match status" value="1"/>
</dbReference>
<evidence type="ECO:0000313" key="3">
    <source>
        <dbReference type="Proteomes" id="UP000198921"/>
    </source>
</evidence>
<evidence type="ECO:0000313" key="2">
    <source>
        <dbReference type="EMBL" id="SDX67933.1"/>
    </source>
</evidence>
<reference evidence="3" key="1">
    <citation type="submission" date="2016-10" db="EMBL/GenBank/DDBJ databases">
        <authorList>
            <person name="Varghese N."/>
            <person name="Submissions S."/>
        </authorList>
    </citation>
    <scope>NUCLEOTIDE SEQUENCE [LARGE SCALE GENOMIC DNA]</scope>
    <source>
        <strain evidence="3">DSM 45422</strain>
    </source>
</reference>
<dbReference type="STRING" id="1137993.SAMN05660209_01062"/>
<keyword evidence="2" id="KW-0489">Methyltransferase</keyword>
<accession>A0A1H3DN54</accession>
<dbReference type="RefSeq" id="WP_170856651.1">
    <property type="nucleotide sequence ID" value="NZ_FNOT01000002.1"/>
</dbReference>
<sequence>MGDNPVHPVREYVLGSTDPEMARLAAISRVYGPMTGAWLDAAGVGPGMRVADLGCGPGDVTLAAARRVGPTGSVVGVDDAARPLERARRRAEGAHLATVSFERGDVLSWEPAEPLDAVVGRFILLHLPDPVAALVRAAELVRPGGIVAFADVALSTRGSLPELSLLTASNGWFLETFRRAGRPVDMALRLAAVFAAAGLPDPVLTSAAPAERGGDAVGWSIVGGDITSLLPVIERTGVATAAEIGPDTFEQRLRAQAAAHDAVLLNPLVVGASACTPLVPPPRSGQG</sequence>
<protein>
    <submittedName>
        <fullName evidence="2">Ubiquinone/menaquinone biosynthesis C-methylase UbiE</fullName>
    </submittedName>
</protein>
<proteinExistence type="predicted"/>
<dbReference type="InterPro" id="IPR029063">
    <property type="entry name" value="SAM-dependent_MTases_sf"/>
</dbReference>
<dbReference type="InterPro" id="IPR025714">
    <property type="entry name" value="Methyltranfer_dom"/>
</dbReference>
<dbReference type="AlphaFoldDB" id="A0A1H3DN54"/>
<keyword evidence="3" id="KW-1185">Reference proteome</keyword>
<organism evidence="2 3">
    <name type="scientific">Geodermatophilus africanus</name>
    <dbReference type="NCBI Taxonomy" id="1137993"/>
    <lineage>
        <taxon>Bacteria</taxon>
        <taxon>Bacillati</taxon>
        <taxon>Actinomycetota</taxon>
        <taxon>Actinomycetes</taxon>
        <taxon>Geodermatophilales</taxon>
        <taxon>Geodermatophilaceae</taxon>
        <taxon>Geodermatophilus</taxon>
    </lineage>
</organism>
<gene>
    <name evidence="2" type="ORF">SAMN05660209_01062</name>
</gene>
<dbReference type="PANTHER" id="PTHR43861">
    <property type="entry name" value="TRANS-ACONITATE 2-METHYLTRANSFERASE-RELATED"/>
    <property type="match status" value="1"/>
</dbReference>
<keyword evidence="2" id="KW-0808">Transferase</keyword>
<evidence type="ECO:0000259" key="1">
    <source>
        <dbReference type="Pfam" id="PF13847"/>
    </source>
</evidence>
<dbReference type="GO" id="GO:0032259">
    <property type="term" value="P:methylation"/>
    <property type="evidence" value="ECO:0007669"/>
    <property type="project" value="UniProtKB-KW"/>
</dbReference>